<feature type="transmembrane region" description="Helical" evidence="2">
    <location>
        <begin position="12"/>
        <end position="32"/>
    </location>
</feature>
<gene>
    <name evidence="3" type="ORF">DN752_17785</name>
</gene>
<organism evidence="3 4">
    <name type="scientific">Echinicola strongylocentroti</name>
    <dbReference type="NCBI Taxonomy" id="1795355"/>
    <lineage>
        <taxon>Bacteria</taxon>
        <taxon>Pseudomonadati</taxon>
        <taxon>Bacteroidota</taxon>
        <taxon>Cytophagia</taxon>
        <taxon>Cytophagales</taxon>
        <taxon>Cyclobacteriaceae</taxon>
        <taxon>Echinicola</taxon>
    </lineage>
</organism>
<keyword evidence="2" id="KW-0472">Membrane</keyword>
<accession>A0A2Z4IL48</accession>
<reference evidence="3 4" key="1">
    <citation type="submission" date="2018-06" db="EMBL/GenBank/DDBJ databases">
        <title>Echinicola strongylocentroti sp. nov., isolated from a sea urchin Strongylocentrotus intermedius.</title>
        <authorList>
            <person name="Bae S.S."/>
        </authorList>
    </citation>
    <scope>NUCLEOTIDE SEQUENCE [LARGE SCALE GENOMIC DNA]</scope>
    <source>
        <strain evidence="3 4">MEBiC08714</strain>
    </source>
</reference>
<dbReference type="OrthoDB" id="9991731at2"/>
<evidence type="ECO:0000313" key="4">
    <source>
        <dbReference type="Proteomes" id="UP000248688"/>
    </source>
</evidence>
<dbReference type="KEGG" id="est:DN752_17785"/>
<keyword evidence="2" id="KW-0812">Transmembrane</keyword>
<feature type="coiled-coil region" evidence="1">
    <location>
        <begin position="34"/>
        <end position="68"/>
    </location>
</feature>
<keyword evidence="4" id="KW-1185">Reference proteome</keyword>
<dbReference type="Proteomes" id="UP000248688">
    <property type="component" value="Chromosome"/>
</dbReference>
<keyword evidence="1" id="KW-0175">Coiled coil</keyword>
<sequence length="107" mass="12425">MEINTSIPLWGVIAFALPTVTAGLATLIRMWYKQQDQEKRITEHQTEIEKQENGLKEIRDLISKKNQQVFQEVKKLDGKFQQQGNSLIEIKTMLSLLMSNKIKHDDN</sequence>
<dbReference type="RefSeq" id="WP_112785205.1">
    <property type="nucleotide sequence ID" value="NZ_CP030041.1"/>
</dbReference>
<evidence type="ECO:0000313" key="3">
    <source>
        <dbReference type="EMBL" id="AWW31832.1"/>
    </source>
</evidence>
<dbReference type="AlphaFoldDB" id="A0A2Z4IL48"/>
<evidence type="ECO:0000256" key="1">
    <source>
        <dbReference type="SAM" id="Coils"/>
    </source>
</evidence>
<name>A0A2Z4IL48_9BACT</name>
<evidence type="ECO:0000256" key="2">
    <source>
        <dbReference type="SAM" id="Phobius"/>
    </source>
</evidence>
<keyword evidence="2" id="KW-1133">Transmembrane helix</keyword>
<protein>
    <submittedName>
        <fullName evidence="3">Uncharacterized protein</fullName>
    </submittedName>
</protein>
<proteinExistence type="predicted"/>
<dbReference type="EMBL" id="CP030041">
    <property type="protein sequence ID" value="AWW31832.1"/>
    <property type="molecule type" value="Genomic_DNA"/>
</dbReference>